<name>A0A0P1B9F7_9BASI</name>
<reference evidence="1 2" key="1">
    <citation type="submission" date="2014-09" db="EMBL/GenBank/DDBJ databases">
        <authorList>
            <person name="Magalhaes I.L.F."/>
            <person name="Oliveira U."/>
            <person name="Santos F.R."/>
            <person name="Vidigal T.H.D.A."/>
            <person name="Brescovit A.D."/>
            <person name="Santos A.J."/>
        </authorList>
    </citation>
    <scope>NUCLEOTIDE SEQUENCE [LARGE SCALE GENOMIC DNA]</scope>
</reference>
<sequence length="182" mass="20674">MYDGIDQQRATPAYTQRHVIDFWPHGPDHSLILLHAVICINEILRDVVQEVGAQLLANMLTGIRSIADLGTAIFDCGHVSNICWQWQARQAQRFMVDLCGTMRSSSIMLRSSDEVLVDYHFLAVLTAHEGVLKYWPDYAKDWNLLMYLSNAVFRAAEELQNRQLLGNSLEFCLAHATDTQPP</sequence>
<organism evidence="1 2">
    <name type="scientific">Ceraceosorus bombacis</name>
    <dbReference type="NCBI Taxonomy" id="401625"/>
    <lineage>
        <taxon>Eukaryota</taxon>
        <taxon>Fungi</taxon>
        <taxon>Dikarya</taxon>
        <taxon>Basidiomycota</taxon>
        <taxon>Ustilaginomycotina</taxon>
        <taxon>Exobasidiomycetes</taxon>
        <taxon>Ceraceosorales</taxon>
        <taxon>Ceraceosoraceae</taxon>
        <taxon>Ceraceosorus</taxon>
    </lineage>
</organism>
<accession>A0A0P1B9F7</accession>
<proteinExistence type="predicted"/>
<keyword evidence="2" id="KW-1185">Reference proteome</keyword>
<protein>
    <submittedName>
        <fullName evidence="1">Uncharacterized protein</fullName>
    </submittedName>
</protein>
<evidence type="ECO:0000313" key="1">
    <source>
        <dbReference type="EMBL" id="CEH11926.1"/>
    </source>
</evidence>
<dbReference type="OrthoDB" id="3389361at2759"/>
<dbReference type="EMBL" id="CCYA01000065">
    <property type="protein sequence ID" value="CEH11926.1"/>
    <property type="molecule type" value="Genomic_DNA"/>
</dbReference>
<evidence type="ECO:0000313" key="2">
    <source>
        <dbReference type="Proteomes" id="UP000054845"/>
    </source>
</evidence>
<dbReference type="AlphaFoldDB" id="A0A0P1B9F7"/>
<dbReference type="Proteomes" id="UP000054845">
    <property type="component" value="Unassembled WGS sequence"/>
</dbReference>